<dbReference type="AlphaFoldDB" id="A0A7V2ZIG4"/>
<accession>A0A7V2ZIG4</accession>
<name>A0A7V2ZIG4_9BACT</name>
<evidence type="ECO:0000313" key="2">
    <source>
        <dbReference type="EMBL" id="HFI90516.1"/>
    </source>
</evidence>
<keyword evidence="1" id="KW-0732">Signal</keyword>
<dbReference type="InterPro" id="IPR023393">
    <property type="entry name" value="START-like_dom_sf"/>
</dbReference>
<feature type="signal peptide" evidence="1">
    <location>
        <begin position="1"/>
        <end position="19"/>
    </location>
</feature>
<comment type="caution">
    <text evidence="2">The sequence shown here is derived from an EMBL/GenBank/DDBJ whole genome shotgun (WGS) entry which is preliminary data.</text>
</comment>
<feature type="chain" id="PRO_5030974569" evidence="1">
    <location>
        <begin position="20"/>
        <end position="173"/>
    </location>
</feature>
<organism evidence="2">
    <name type="scientific">Ignavibacterium album</name>
    <dbReference type="NCBI Taxonomy" id="591197"/>
    <lineage>
        <taxon>Bacteria</taxon>
        <taxon>Pseudomonadati</taxon>
        <taxon>Ignavibacteriota</taxon>
        <taxon>Ignavibacteria</taxon>
        <taxon>Ignavibacteriales</taxon>
        <taxon>Ignavibacteriaceae</taxon>
        <taxon>Ignavibacterium</taxon>
    </lineage>
</organism>
<dbReference type="RefSeq" id="WP_304145807.1">
    <property type="nucleotide sequence ID" value="NZ_JAOAIE010000059.1"/>
</dbReference>
<proteinExistence type="predicted"/>
<gene>
    <name evidence="2" type="ORF">ENS31_03170</name>
</gene>
<evidence type="ECO:0000256" key="1">
    <source>
        <dbReference type="SAM" id="SignalP"/>
    </source>
</evidence>
<dbReference type="EMBL" id="DSUJ01000008">
    <property type="protein sequence ID" value="HFI90516.1"/>
    <property type="molecule type" value="Genomic_DNA"/>
</dbReference>
<dbReference type="Gene3D" id="3.30.530.20">
    <property type="match status" value="1"/>
</dbReference>
<sequence>MRKIFVLIFLLSISCYSQTQNHKPRFDIFSFVKTVELPGKPEQIFDLATGDISGWWDHSFSDNPKKFFIEPKPGGGFYEIFDDEGNGVLHATVIYADRGKMLRFDGPLGLSGNAVQIVTTYNFEPVGNDSTLMKVEVHGSGELAEGLPAIIEKVWEHFIFERFKPYVEKSIKK</sequence>
<dbReference type="SUPFAM" id="SSF55961">
    <property type="entry name" value="Bet v1-like"/>
    <property type="match status" value="1"/>
</dbReference>
<dbReference type="PROSITE" id="PS51257">
    <property type="entry name" value="PROKAR_LIPOPROTEIN"/>
    <property type="match status" value="1"/>
</dbReference>
<reference evidence="2" key="1">
    <citation type="journal article" date="2020" name="mSystems">
        <title>Genome- and Community-Level Interaction Insights into Carbon Utilization and Element Cycling Functions of Hydrothermarchaeota in Hydrothermal Sediment.</title>
        <authorList>
            <person name="Zhou Z."/>
            <person name="Liu Y."/>
            <person name="Xu W."/>
            <person name="Pan J."/>
            <person name="Luo Z.H."/>
            <person name="Li M."/>
        </authorList>
    </citation>
    <scope>NUCLEOTIDE SEQUENCE [LARGE SCALE GENOMIC DNA]</scope>
    <source>
        <strain evidence="2">SpSt-479</strain>
    </source>
</reference>
<protein>
    <submittedName>
        <fullName evidence="2">SRPBCC domain-containing protein</fullName>
    </submittedName>
</protein>